<dbReference type="CDD" id="cd18673">
    <property type="entry name" value="PIN_XRN1-2-like"/>
    <property type="match status" value="1"/>
</dbReference>
<comment type="caution">
    <text evidence="16">The sequence shown here is derived from an EMBL/GenBank/DDBJ whole genome shotgun (WGS) entry which is preliminary data.</text>
</comment>
<keyword evidence="11" id="KW-0539">Nucleus</keyword>
<feature type="compositionally biased region" description="Polar residues" evidence="13">
    <location>
        <begin position="731"/>
        <end position="742"/>
    </location>
</feature>
<dbReference type="GO" id="GO:0006353">
    <property type="term" value="P:DNA-templated transcription termination"/>
    <property type="evidence" value="ECO:0007669"/>
    <property type="project" value="UniProtKB-KW"/>
</dbReference>
<dbReference type="FunFam" id="3.40.50.12390:FF:000005">
    <property type="entry name" value="5'-3' exoribonuclease 2"/>
    <property type="match status" value="1"/>
</dbReference>
<dbReference type="PANTHER" id="PTHR12341:SF7">
    <property type="entry name" value="5'-3' EXORIBONUCLEASE 1"/>
    <property type="match status" value="1"/>
</dbReference>
<comment type="subcellular location">
    <subcellularLocation>
        <location evidence="1">Nucleus</location>
    </subcellularLocation>
</comment>
<dbReference type="PANTHER" id="PTHR12341">
    <property type="entry name" value="5'-&gt;3' EXORIBONUCLEASE"/>
    <property type="match status" value="1"/>
</dbReference>
<dbReference type="InterPro" id="IPR004859">
    <property type="entry name" value="Xrn1_N"/>
</dbReference>
<evidence type="ECO:0000256" key="5">
    <source>
        <dbReference type="ARBA" id="ARBA00022664"/>
    </source>
</evidence>
<dbReference type="Gene3D" id="1.25.40.1050">
    <property type="match status" value="1"/>
</dbReference>
<dbReference type="GO" id="GO:0004534">
    <property type="term" value="F:5'-3' RNA exonuclease activity"/>
    <property type="evidence" value="ECO:0007669"/>
    <property type="project" value="TreeGrafter"/>
</dbReference>
<accession>A0A1G4IKX6</accession>
<feature type="domain" description="Xrn1 helical" evidence="15">
    <location>
        <begin position="284"/>
        <end position="594"/>
    </location>
</feature>
<keyword evidence="17" id="KW-1185">Reference proteome</keyword>
<name>A0A1G4IKX6_TRYEQ</name>
<feature type="region of interest" description="Disordered" evidence="13">
    <location>
        <begin position="726"/>
        <end position="801"/>
    </location>
</feature>
<reference evidence="16" key="1">
    <citation type="submission" date="2016-09" db="EMBL/GenBank/DDBJ databases">
        <authorList>
            <person name="Hebert L."/>
            <person name="Moumen B."/>
        </authorList>
    </citation>
    <scope>NUCLEOTIDE SEQUENCE [LARGE SCALE GENOMIC DNA]</scope>
    <source>
        <strain evidence="16">OVI</strain>
    </source>
</reference>
<dbReference type="InterPro" id="IPR027073">
    <property type="entry name" value="5_3_exoribonuclease"/>
</dbReference>
<dbReference type="GO" id="GO:0000956">
    <property type="term" value="P:nuclear-transcribed mRNA catabolic process"/>
    <property type="evidence" value="ECO:0007669"/>
    <property type="project" value="TreeGrafter"/>
</dbReference>
<evidence type="ECO:0000313" key="17">
    <source>
        <dbReference type="Proteomes" id="UP000195570"/>
    </source>
</evidence>
<keyword evidence="9" id="KW-0805">Transcription regulation</keyword>
<evidence type="ECO:0000256" key="11">
    <source>
        <dbReference type="ARBA" id="ARBA00023242"/>
    </source>
</evidence>
<evidence type="ECO:0000259" key="15">
    <source>
        <dbReference type="Pfam" id="PF17846"/>
    </source>
</evidence>
<dbReference type="EMBL" id="CZPT02002007">
    <property type="protein sequence ID" value="SCU73184.1"/>
    <property type="molecule type" value="Genomic_DNA"/>
</dbReference>
<dbReference type="GO" id="GO:0003723">
    <property type="term" value="F:RNA binding"/>
    <property type="evidence" value="ECO:0007669"/>
    <property type="project" value="TreeGrafter"/>
</dbReference>
<dbReference type="Proteomes" id="UP000195570">
    <property type="component" value="Unassembled WGS sequence"/>
</dbReference>
<dbReference type="Pfam" id="PF17846">
    <property type="entry name" value="XRN_M"/>
    <property type="match status" value="1"/>
</dbReference>
<evidence type="ECO:0000256" key="13">
    <source>
        <dbReference type="SAM" id="MobiDB-lite"/>
    </source>
</evidence>
<keyword evidence="8" id="KW-0269">Exonuclease</keyword>
<evidence type="ECO:0000256" key="9">
    <source>
        <dbReference type="ARBA" id="ARBA00023015"/>
    </source>
</evidence>
<keyword evidence="10" id="KW-0804">Transcription</keyword>
<evidence type="ECO:0000259" key="14">
    <source>
        <dbReference type="Pfam" id="PF03159"/>
    </source>
</evidence>
<dbReference type="InterPro" id="IPR041412">
    <property type="entry name" value="Xrn1_helical"/>
</dbReference>
<gene>
    <name evidence="16" type="ORF">TEOVI_000878600</name>
</gene>
<evidence type="ECO:0000313" key="16">
    <source>
        <dbReference type="EMBL" id="SCU73184.1"/>
    </source>
</evidence>
<evidence type="ECO:0000256" key="2">
    <source>
        <dbReference type="ARBA" id="ARBA00013845"/>
    </source>
</evidence>
<evidence type="ECO:0000256" key="4">
    <source>
        <dbReference type="ARBA" id="ARBA00022552"/>
    </source>
</evidence>
<keyword evidence="7" id="KW-0378">Hydrolase</keyword>
<keyword evidence="3" id="KW-0806">Transcription termination</keyword>
<evidence type="ECO:0000256" key="6">
    <source>
        <dbReference type="ARBA" id="ARBA00022722"/>
    </source>
</evidence>
<protein>
    <recommendedName>
        <fullName evidence="2">5'-3' exoribonuclease 2</fullName>
    </recommendedName>
</protein>
<organism evidence="16 17">
    <name type="scientific">Trypanosoma equiperdum</name>
    <dbReference type="NCBI Taxonomy" id="5694"/>
    <lineage>
        <taxon>Eukaryota</taxon>
        <taxon>Discoba</taxon>
        <taxon>Euglenozoa</taxon>
        <taxon>Kinetoplastea</taxon>
        <taxon>Metakinetoplastina</taxon>
        <taxon>Trypanosomatida</taxon>
        <taxon>Trypanosomatidae</taxon>
        <taxon>Trypanosoma</taxon>
    </lineage>
</organism>
<comment type="similarity">
    <text evidence="12">Belongs to the 5'-3' exonuclease family.</text>
</comment>
<dbReference type="AlphaFoldDB" id="A0A1G4IKX6"/>
<evidence type="ECO:0000256" key="8">
    <source>
        <dbReference type="ARBA" id="ARBA00022839"/>
    </source>
</evidence>
<dbReference type="GeneID" id="92382720"/>
<evidence type="ECO:0000256" key="7">
    <source>
        <dbReference type="ARBA" id="ARBA00022801"/>
    </source>
</evidence>
<keyword evidence="4" id="KW-0698">rRNA processing</keyword>
<dbReference type="GO" id="GO:0006397">
    <property type="term" value="P:mRNA processing"/>
    <property type="evidence" value="ECO:0007669"/>
    <property type="project" value="UniProtKB-KW"/>
</dbReference>
<dbReference type="RefSeq" id="XP_067083582.1">
    <property type="nucleotide sequence ID" value="XM_067227481.1"/>
</dbReference>
<dbReference type="Gene3D" id="3.40.50.12390">
    <property type="match status" value="2"/>
</dbReference>
<dbReference type="VEuPathDB" id="TriTrypDB:TEOVI_000878600"/>
<evidence type="ECO:0000256" key="3">
    <source>
        <dbReference type="ARBA" id="ARBA00022472"/>
    </source>
</evidence>
<evidence type="ECO:0000256" key="1">
    <source>
        <dbReference type="ARBA" id="ARBA00004123"/>
    </source>
</evidence>
<evidence type="ECO:0000256" key="12">
    <source>
        <dbReference type="ARBA" id="ARBA00038299"/>
    </source>
</evidence>
<dbReference type="GO" id="GO:0005634">
    <property type="term" value="C:nucleus"/>
    <property type="evidence" value="ECO:0007669"/>
    <property type="project" value="UniProtKB-SubCell"/>
</dbReference>
<feature type="compositionally biased region" description="Basic residues" evidence="13">
    <location>
        <begin position="782"/>
        <end position="792"/>
    </location>
</feature>
<keyword evidence="6" id="KW-0540">Nuclease</keyword>
<proteinExistence type="inferred from homology"/>
<sequence>MGIAGFYLWLKRWYASCMEDVPQCVVEAASKSSPPPKEYMQSHKFDNLYLDLNGLVHPCCHDTSPLPEPESEEEMFERVFTQIDLVFKVVRPRKCLILCVDGVAPQSKMNQQRSRRFRAAEERAEGEVMSAKCADVLLEKGLPYPKVRERWDHNVITPSTPFMERLGLAIEWFVVKKVNEDPLWKKVAVVFSDAHVPGEGEHKIMQYIRGLRMQPGYDPDTSHVIYGMDADLISLGLSTHEKSVTILRNQLNETFNAAHGKFCYFSLVKFRECLKRDFDGIKEMSFERVVDDFIFLCFFVGNDFLPHVPLISIKTRGVELLLDHYVNEFASHSYLTDGGEVRFKALSSFLARFLNDYGSVLRDESSFGERAKERGRGNVAERVNKYQVELKKVLASVKRDKTNAQEVSDTAHKLMVSALKERVSFVGDKGSLGFTYHDEDYRDKYYQKKFGWDPEKRSKFEKRVKRCCAEYLRGTQWVMRYYTSGCPSWNWFYPYHYAPLLDDLARFTDSVDVEFERGTPRHPVVQLLAVLPRMSVGGLPVELHGAVLDPNSVFGPFYPDHVDVDYSEAIFAYQGVLRLPFIDCKEIEAACNTLVELQPDSGVTLLICNSGSKLSIMLEEYLGGVPKKKKRSSMKPIPTEVAAKFPIAGRVGYYRNEWKRDVQIVCPDAAIAEKTAHGGAIECNAARCYRYELDELAVYRPELLLKYGMDGPPKAVTAEEVSVGDVAAQPEETTNVKDSSPDAQYPETATVAGECSTRRKKRARVEVPPADPVNGSDDPPQKKPRLKKAAKKRGADRVIGR</sequence>
<keyword evidence="5" id="KW-0507">mRNA processing</keyword>
<evidence type="ECO:0000256" key="10">
    <source>
        <dbReference type="ARBA" id="ARBA00023163"/>
    </source>
</evidence>
<dbReference type="Pfam" id="PF03159">
    <property type="entry name" value="XRN_N"/>
    <property type="match status" value="1"/>
</dbReference>
<feature type="domain" description="Xrn1 N-terminal" evidence="14">
    <location>
        <begin position="1"/>
        <end position="250"/>
    </location>
</feature>
<dbReference type="GO" id="GO:0006364">
    <property type="term" value="P:rRNA processing"/>
    <property type="evidence" value="ECO:0007669"/>
    <property type="project" value="UniProtKB-KW"/>
</dbReference>